<dbReference type="AlphaFoldDB" id="A0A6L8SY37"/>
<protein>
    <recommendedName>
        <fullName evidence="4">DUF3221 domain-containing protein</fullName>
    </recommendedName>
</protein>
<gene>
    <name evidence="2" type="ORF">GT728_03265</name>
</gene>
<sequence length="119" mass="13558">MKKAATILILLLISAFMLTGCAKCIDKKEESVKVKIVNEYYKPKETRFIGIINHVPQFRTDYAEYEITVDYNGTEYSLSDESTYRKYHGRIGQTVSAVLITKTYDNGNVKQYINCLGGL</sequence>
<dbReference type="EMBL" id="WWVQ01000005">
    <property type="protein sequence ID" value="MZL32239.1"/>
    <property type="molecule type" value="Genomic_DNA"/>
</dbReference>
<feature type="signal peptide" evidence="1">
    <location>
        <begin position="1"/>
        <end position="22"/>
    </location>
</feature>
<name>A0A6L8SY37_9FIRM</name>
<reference evidence="2 3" key="1">
    <citation type="journal article" date="2019" name="Nat. Med.">
        <title>A library of human gut bacterial isolates paired with longitudinal multiomics data enables mechanistic microbiome research.</title>
        <authorList>
            <person name="Poyet M."/>
            <person name="Groussin M."/>
            <person name="Gibbons S.M."/>
            <person name="Avila-Pacheco J."/>
            <person name="Jiang X."/>
            <person name="Kearney S.M."/>
            <person name="Perrotta A.R."/>
            <person name="Berdy B."/>
            <person name="Zhao S."/>
            <person name="Lieberman T.D."/>
            <person name="Swanson P.K."/>
            <person name="Smith M."/>
            <person name="Roesemann S."/>
            <person name="Alexander J.E."/>
            <person name="Rich S.A."/>
            <person name="Livny J."/>
            <person name="Vlamakis H."/>
            <person name="Clish C."/>
            <person name="Bullock K."/>
            <person name="Deik A."/>
            <person name="Scott J."/>
            <person name="Pierce K.A."/>
            <person name="Xavier R.J."/>
            <person name="Alm E.J."/>
        </authorList>
    </citation>
    <scope>NUCLEOTIDE SEQUENCE [LARGE SCALE GENOMIC DNA]</scope>
    <source>
        <strain evidence="2 3">BIOML-A1</strain>
    </source>
</reference>
<organism evidence="2 3">
    <name type="scientific">Blautia wexlerae</name>
    <dbReference type="NCBI Taxonomy" id="418240"/>
    <lineage>
        <taxon>Bacteria</taxon>
        <taxon>Bacillati</taxon>
        <taxon>Bacillota</taxon>
        <taxon>Clostridia</taxon>
        <taxon>Lachnospirales</taxon>
        <taxon>Lachnospiraceae</taxon>
        <taxon>Blautia</taxon>
    </lineage>
</organism>
<evidence type="ECO:0000313" key="3">
    <source>
        <dbReference type="Proteomes" id="UP000477285"/>
    </source>
</evidence>
<comment type="caution">
    <text evidence="2">The sequence shown here is derived from an EMBL/GenBank/DDBJ whole genome shotgun (WGS) entry which is preliminary data.</text>
</comment>
<keyword evidence="1" id="KW-0732">Signal</keyword>
<dbReference type="RefSeq" id="WP_161233363.1">
    <property type="nucleotide sequence ID" value="NZ_WWVI01000022.1"/>
</dbReference>
<evidence type="ECO:0000256" key="1">
    <source>
        <dbReference type="SAM" id="SignalP"/>
    </source>
</evidence>
<proteinExistence type="predicted"/>
<dbReference type="PROSITE" id="PS51257">
    <property type="entry name" value="PROKAR_LIPOPROTEIN"/>
    <property type="match status" value="1"/>
</dbReference>
<evidence type="ECO:0008006" key="4">
    <source>
        <dbReference type="Google" id="ProtNLM"/>
    </source>
</evidence>
<feature type="chain" id="PRO_5027054303" description="DUF3221 domain-containing protein" evidence="1">
    <location>
        <begin position="23"/>
        <end position="119"/>
    </location>
</feature>
<accession>A0A6L8SY37</accession>
<evidence type="ECO:0000313" key="2">
    <source>
        <dbReference type="EMBL" id="MZL32239.1"/>
    </source>
</evidence>
<dbReference type="Proteomes" id="UP000477285">
    <property type="component" value="Unassembled WGS sequence"/>
</dbReference>